<gene>
    <name evidence="2" type="ORF">MKW98_007344</name>
</gene>
<feature type="compositionally biased region" description="Acidic residues" evidence="1">
    <location>
        <begin position="162"/>
        <end position="180"/>
    </location>
</feature>
<sequence length="338" mass="36438">MLLRSSSTPILESWITHANEQSSPEPEKIPLPPKPRRKSVTLTRSSPSMITAVSSDHLGGSSLKRTASDTDVSGGFSVTSRRRSLDISSMGCLSAIGVEEDVEECADIKSTLNRLFTTGFTEVVEDGCVTGVKDKSLMVPLVGGGANGSNGGRKCGGGGRSDEDEDGKSDFGDSELEENGDNSNKKDSVETYYQNMIEANPGNSLLLGNYAKFLKEEKGDLVKAEEYCGRAILANPSDGSVLSLYADLIWQTHKDVSRAGTYFDQAVQASPDDCFVLASYAKFLWDTEEDDEEEEAEPQPEAINFGRNNNNNQYYITVVPSTNNNFFHGGSPPLAAAS</sequence>
<feature type="compositionally biased region" description="Acidic residues" evidence="1">
    <location>
        <begin position="288"/>
        <end position="298"/>
    </location>
</feature>
<reference evidence="2" key="1">
    <citation type="submission" date="2022-04" db="EMBL/GenBank/DDBJ databases">
        <title>A functionally conserved STORR gene fusion in Papaver species that diverged 16.8 million years ago.</title>
        <authorList>
            <person name="Catania T."/>
        </authorList>
    </citation>
    <scope>NUCLEOTIDE SEQUENCE</scope>
    <source>
        <strain evidence="2">S-188037</strain>
    </source>
</reference>
<protein>
    <submittedName>
        <fullName evidence="2">Uncharacterized protein</fullName>
    </submittedName>
</protein>
<evidence type="ECO:0000256" key="1">
    <source>
        <dbReference type="SAM" id="MobiDB-lite"/>
    </source>
</evidence>
<keyword evidence="3" id="KW-1185">Reference proteome</keyword>
<dbReference type="InterPro" id="IPR011990">
    <property type="entry name" value="TPR-like_helical_dom_sf"/>
</dbReference>
<feature type="region of interest" description="Disordered" evidence="1">
    <location>
        <begin position="142"/>
        <end position="187"/>
    </location>
</feature>
<dbReference type="Proteomes" id="UP001202328">
    <property type="component" value="Unassembled WGS sequence"/>
</dbReference>
<feature type="region of interest" description="Disordered" evidence="1">
    <location>
        <begin position="288"/>
        <end position="308"/>
    </location>
</feature>
<dbReference type="EMBL" id="JAJJMB010012081">
    <property type="protein sequence ID" value="KAI3891039.1"/>
    <property type="molecule type" value="Genomic_DNA"/>
</dbReference>
<dbReference type="AlphaFoldDB" id="A0AAD4XAV0"/>
<dbReference type="PANTHER" id="PTHR26312:SF168">
    <property type="entry name" value="OS06G0606700 PROTEIN"/>
    <property type="match status" value="1"/>
</dbReference>
<accession>A0AAD4XAV0</accession>
<name>A0AAD4XAV0_9MAGN</name>
<feature type="region of interest" description="Disordered" evidence="1">
    <location>
        <begin position="15"/>
        <end position="77"/>
    </location>
</feature>
<dbReference type="Gene3D" id="1.25.40.10">
    <property type="entry name" value="Tetratricopeptide repeat domain"/>
    <property type="match status" value="1"/>
</dbReference>
<feature type="compositionally biased region" description="Polar residues" evidence="1">
    <location>
        <begin position="63"/>
        <end position="77"/>
    </location>
</feature>
<dbReference type="SUPFAM" id="SSF48452">
    <property type="entry name" value="TPR-like"/>
    <property type="match status" value="1"/>
</dbReference>
<feature type="compositionally biased region" description="Gly residues" evidence="1">
    <location>
        <begin position="142"/>
        <end position="159"/>
    </location>
</feature>
<feature type="compositionally biased region" description="Polar residues" evidence="1">
    <location>
        <begin position="40"/>
        <end position="54"/>
    </location>
</feature>
<dbReference type="PANTHER" id="PTHR26312">
    <property type="entry name" value="TETRATRICOPEPTIDE REPEAT PROTEIN 5"/>
    <property type="match status" value="1"/>
</dbReference>
<organism evidence="2 3">
    <name type="scientific">Papaver atlanticum</name>
    <dbReference type="NCBI Taxonomy" id="357466"/>
    <lineage>
        <taxon>Eukaryota</taxon>
        <taxon>Viridiplantae</taxon>
        <taxon>Streptophyta</taxon>
        <taxon>Embryophyta</taxon>
        <taxon>Tracheophyta</taxon>
        <taxon>Spermatophyta</taxon>
        <taxon>Magnoliopsida</taxon>
        <taxon>Ranunculales</taxon>
        <taxon>Papaveraceae</taxon>
        <taxon>Papaveroideae</taxon>
        <taxon>Papaver</taxon>
    </lineage>
</organism>
<evidence type="ECO:0000313" key="2">
    <source>
        <dbReference type="EMBL" id="KAI3891039.1"/>
    </source>
</evidence>
<proteinExistence type="predicted"/>
<evidence type="ECO:0000313" key="3">
    <source>
        <dbReference type="Proteomes" id="UP001202328"/>
    </source>
</evidence>
<comment type="caution">
    <text evidence="2">The sequence shown here is derived from an EMBL/GenBank/DDBJ whole genome shotgun (WGS) entry which is preliminary data.</text>
</comment>